<dbReference type="PROSITE" id="PS51914">
    <property type="entry name" value="MRH"/>
    <property type="match status" value="1"/>
</dbReference>
<feature type="compositionally biased region" description="Basic and acidic residues" evidence="11">
    <location>
        <begin position="243"/>
        <end position="260"/>
    </location>
</feature>
<feature type="region of interest" description="Disordered" evidence="11">
    <location>
        <begin position="204"/>
        <end position="298"/>
    </location>
</feature>
<keyword evidence="6" id="KW-1015">Disulfide bond</keyword>
<evidence type="ECO:0000256" key="8">
    <source>
        <dbReference type="ARBA" id="ARBA00053710"/>
    </source>
</evidence>
<evidence type="ECO:0000256" key="2">
    <source>
        <dbReference type="ARBA" id="ARBA00009918"/>
    </source>
</evidence>
<accession>A0A8D1CFH9</accession>
<comment type="function">
    <text evidence="10">Lectin involved in the quality control of the secretory pathway. As a member of the endoplasmic reticulum-associated degradation lumenal (ERAD-L) surveillance system, targets misfolded endoplasmic reticulum lumenal glycoproteins for degradation.</text>
</comment>
<feature type="signal peptide" evidence="12">
    <location>
        <begin position="1"/>
        <end position="30"/>
    </location>
</feature>
<comment type="similarity">
    <text evidence="2 10">Belongs to the OS-9 family.</text>
</comment>
<reference evidence="14" key="1">
    <citation type="submission" date="2025-08" db="UniProtKB">
        <authorList>
            <consortium name="Ensembl"/>
        </authorList>
    </citation>
    <scope>IDENTIFICATION</scope>
</reference>
<dbReference type="PANTHER" id="PTHR15414">
    <property type="entry name" value="OS-9-RELATED"/>
    <property type="match status" value="1"/>
</dbReference>
<evidence type="ECO:0000256" key="9">
    <source>
        <dbReference type="ARBA" id="ARBA00066177"/>
    </source>
</evidence>
<dbReference type="GO" id="GO:0030968">
    <property type="term" value="P:endoplasmic reticulum unfolded protein response"/>
    <property type="evidence" value="ECO:0007669"/>
    <property type="project" value="UniProtKB-UniRule"/>
</dbReference>
<feature type="region of interest" description="Disordered" evidence="11">
    <location>
        <begin position="311"/>
        <end position="381"/>
    </location>
</feature>
<evidence type="ECO:0000313" key="14">
    <source>
        <dbReference type="Ensembl" id="ENSSSCP00030041085.1"/>
    </source>
</evidence>
<dbReference type="Ensembl" id="ENSSSCT00030088881.1">
    <property type="protein sequence ID" value="ENSSSCP00030041085.1"/>
    <property type="gene ID" value="ENSSSCG00030063445.1"/>
</dbReference>
<feature type="compositionally biased region" description="Basic and acidic residues" evidence="11">
    <location>
        <begin position="337"/>
        <end position="354"/>
    </location>
</feature>
<evidence type="ECO:0000256" key="7">
    <source>
        <dbReference type="ARBA" id="ARBA00023180"/>
    </source>
</evidence>
<evidence type="ECO:0000256" key="11">
    <source>
        <dbReference type="SAM" id="MobiDB-lite"/>
    </source>
</evidence>
<dbReference type="InterPro" id="IPR044865">
    <property type="entry name" value="MRH_dom"/>
</dbReference>
<dbReference type="SUPFAM" id="SSF50911">
    <property type="entry name" value="Mannose 6-phosphate receptor domain"/>
    <property type="match status" value="1"/>
</dbReference>
<dbReference type="Gene3D" id="2.70.130.10">
    <property type="entry name" value="Mannose-6-phosphate receptor binding domain"/>
    <property type="match status" value="1"/>
</dbReference>
<feature type="compositionally biased region" description="Acidic residues" evidence="11">
    <location>
        <begin position="261"/>
        <end position="276"/>
    </location>
</feature>
<dbReference type="InterPro" id="IPR009011">
    <property type="entry name" value="Man6P_isomerase_rcpt-bd_dom_sf"/>
</dbReference>
<dbReference type="InterPro" id="IPR012913">
    <property type="entry name" value="OS9-like_dom"/>
</dbReference>
<evidence type="ECO:0000256" key="3">
    <source>
        <dbReference type="ARBA" id="ARBA00022729"/>
    </source>
</evidence>
<feature type="compositionally biased region" description="Basic and acidic residues" evidence="11">
    <location>
        <begin position="370"/>
        <end position="381"/>
    </location>
</feature>
<dbReference type="GO" id="GO:0008104">
    <property type="term" value="P:intracellular protein localization"/>
    <property type="evidence" value="ECO:0007669"/>
    <property type="project" value="UniProtKB-ARBA"/>
</dbReference>
<sequence length="552" mass="62440">MAAETLLSSLLGLLLLGLLLPANLTGGVGSLNLEELSEMRYGIEILPLPVMGGQTKDWWTYEFCYGRHIQQYHMEDSEIKGEVLYLGYYQSAFDWDDETAKASKQHRLKRYHSQTYGNGSKCDLNGRPREAEVRFLCDEGAGISGDYIDRVDEPLSCSYVLTIRTSRLCPHPLLRPPPSTAPQAILCHPALQPEEYMAYIQRQADSEQNGDTARDGLQDLDPPTWSETKPGVGPTKKTGASPAKEDSKESDFWKMLHEPEEQAPEGEEAQAEEQEPNLEAADPVPGSPDDFQNNVQVKVIRSPADLIQLIEELKGGTRKGKPDAGQEQPADGATEAPPREPEVKEKSDPEHQNEVEEEDDDEDEDDEDERQLLGEFEKELEGILLPSDRDRLRAEVKAGMERELENIIQETEKELDPDGLKKESERDRAILALTSTLDKLIKRLEEKQNPELLKKHRKRRVIPQKPPPSPQPSGKIEIKIVQPGTEGTEEDARWLTDEDTKHLKEIFFNILVQGAEEVQKERQRQKKLESNYRRVWGSRDGEGTGDLDEFDF</sequence>
<dbReference type="AlphaFoldDB" id="A0A8D1CFH9"/>
<feature type="region of interest" description="Disordered" evidence="11">
    <location>
        <begin position="449"/>
        <end position="476"/>
    </location>
</feature>
<dbReference type="GO" id="GO:0030246">
    <property type="term" value="F:carbohydrate binding"/>
    <property type="evidence" value="ECO:0007669"/>
    <property type="project" value="UniProtKB-UniRule"/>
</dbReference>
<feature type="domain" description="MRH" evidence="13">
    <location>
        <begin position="34"/>
        <end position="171"/>
    </location>
</feature>
<evidence type="ECO:0000256" key="4">
    <source>
        <dbReference type="ARBA" id="ARBA00022734"/>
    </source>
</evidence>
<dbReference type="GO" id="GO:0036503">
    <property type="term" value="P:ERAD pathway"/>
    <property type="evidence" value="ECO:0007669"/>
    <property type="project" value="UniProtKB-UniRule"/>
</dbReference>
<comment type="function">
    <text evidence="8">Lectin component of the HRD1 complex, which functions in endoplasmic reticulum (ER) quality control and ER-associated degradation (ERAD). Specifically recognizes and binds improperly folded glycoproteins as well as hyperglycosylated proteins, retain them in the ER, and transfers them to the ubiquitination machinery and promote their degradation. Possible targets include TRPV4 as well as hyperglycosylated HSP90B1.</text>
</comment>
<keyword evidence="5 10" id="KW-0256">Endoplasmic reticulum</keyword>
<evidence type="ECO:0000259" key="13">
    <source>
        <dbReference type="PROSITE" id="PS51914"/>
    </source>
</evidence>
<organism evidence="14 15">
    <name type="scientific">Sus scrofa</name>
    <name type="common">Pig</name>
    <dbReference type="NCBI Taxonomy" id="9823"/>
    <lineage>
        <taxon>Eukaryota</taxon>
        <taxon>Metazoa</taxon>
        <taxon>Chordata</taxon>
        <taxon>Craniata</taxon>
        <taxon>Vertebrata</taxon>
        <taxon>Euteleostomi</taxon>
        <taxon>Mammalia</taxon>
        <taxon>Eutheria</taxon>
        <taxon>Laurasiatheria</taxon>
        <taxon>Artiodactyla</taxon>
        <taxon>Suina</taxon>
        <taxon>Suidae</taxon>
        <taxon>Sus</taxon>
    </lineage>
</organism>
<dbReference type="Proteomes" id="UP000694570">
    <property type="component" value="Unplaced"/>
</dbReference>
<evidence type="ECO:0000313" key="15">
    <source>
        <dbReference type="Proteomes" id="UP000694570"/>
    </source>
</evidence>
<comment type="subcellular location">
    <subcellularLocation>
        <location evidence="1 10">Endoplasmic reticulum lumen</location>
    </subcellularLocation>
</comment>
<evidence type="ECO:0000256" key="6">
    <source>
        <dbReference type="ARBA" id="ARBA00023157"/>
    </source>
</evidence>
<keyword evidence="3 12" id="KW-0732">Signal</keyword>
<dbReference type="FunFam" id="2.70.130.10:FF:000002">
    <property type="entry name" value="protein OS-9 isoform X1"/>
    <property type="match status" value="1"/>
</dbReference>
<name>A0A8D1CFH9_PIG</name>
<evidence type="ECO:0000256" key="1">
    <source>
        <dbReference type="ARBA" id="ARBA00004319"/>
    </source>
</evidence>
<dbReference type="PANTHER" id="PTHR15414:SF5">
    <property type="entry name" value="PROTEIN OS-9"/>
    <property type="match status" value="1"/>
</dbReference>
<dbReference type="GO" id="GO:0005788">
    <property type="term" value="C:endoplasmic reticulum lumen"/>
    <property type="evidence" value="ECO:0007669"/>
    <property type="project" value="UniProtKB-SubCell"/>
</dbReference>
<dbReference type="Pfam" id="PF07915">
    <property type="entry name" value="PRKCSH"/>
    <property type="match status" value="1"/>
</dbReference>
<keyword evidence="7" id="KW-0325">Glycoprotein</keyword>
<feature type="compositionally biased region" description="Basic and acidic residues" evidence="11">
    <location>
        <begin position="311"/>
        <end position="324"/>
    </location>
</feature>
<evidence type="ECO:0000256" key="10">
    <source>
        <dbReference type="RuleBase" id="RU369099"/>
    </source>
</evidence>
<comment type="subunit">
    <text evidence="9">Component of the HRD1 complex, which comprises at least SYNV1/HRD1, DERL1/2, FAM8A1, HERPUD1/HERP, OS9, SEL1L and UBE2J1. FAM8A1 is stabilized by interaction with SYNV1, which prevents its proteasomal degradation. OS9 and UBE2J1 recruitment to the complex may be mediated by SEL1L. Through this complex, may interact with ERLEC1 and HSPA5. Interacts (via C-terminus) with CPNE6 (via second C2 domain); this interaction occurs in a calcium-dependent manner in vitro. Interacts with CREB3.</text>
</comment>
<keyword evidence="4 10" id="KW-0430">Lectin</keyword>
<feature type="compositionally biased region" description="Acidic residues" evidence="11">
    <location>
        <begin position="355"/>
        <end position="369"/>
    </location>
</feature>
<proteinExistence type="inferred from homology"/>
<evidence type="ECO:0000256" key="12">
    <source>
        <dbReference type="SAM" id="SignalP"/>
    </source>
</evidence>
<protein>
    <recommendedName>
        <fullName evidence="10">Endoplasmic reticulum lectin</fullName>
    </recommendedName>
</protein>
<dbReference type="InterPro" id="IPR045149">
    <property type="entry name" value="OS-9-like"/>
</dbReference>
<evidence type="ECO:0000256" key="5">
    <source>
        <dbReference type="ARBA" id="ARBA00022824"/>
    </source>
</evidence>
<feature type="chain" id="PRO_5034881643" description="Endoplasmic reticulum lectin" evidence="12">
    <location>
        <begin position="31"/>
        <end position="552"/>
    </location>
</feature>